<accession>A0A090BUQ0</accession>
<gene>
    <name evidence="2" type="ORF">THII_1194</name>
</gene>
<feature type="coiled-coil region" evidence="1">
    <location>
        <begin position="178"/>
        <end position="317"/>
    </location>
</feature>
<protein>
    <submittedName>
        <fullName evidence="2">Uncharacterized protein</fullName>
    </submittedName>
</protein>
<keyword evidence="3" id="KW-1185">Reference proteome</keyword>
<evidence type="ECO:0000313" key="2">
    <source>
        <dbReference type="EMBL" id="BAP55491.1"/>
    </source>
</evidence>
<dbReference type="AlphaFoldDB" id="A0A090BUQ0"/>
<proteinExistence type="predicted"/>
<keyword evidence="1" id="KW-0175">Coiled coil</keyword>
<evidence type="ECO:0000313" key="3">
    <source>
        <dbReference type="Proteomes" id="UP000031623"/>
    </source>
</evidence>
<name>A0A090BUQ0_9GAMM</name>
<dbReference type="HOGENOM" id="CLU_871352_0_0_6"/>
<dbReference type="KEGG" id="tig:THII_1194"/>
<dbReference type="Gene3D" id="1.10.287.1490">
    <property type="match status" value="1"/>
</dbReference>
<reference evidence="2 3" key="1">
    <citation type="journal article" date="2014" name="ISME J.">
        <title>Ecophysiology of Thioploca ingrica as revealed by the complete genome sequence supplemented with proteomic evidence.</title>
        <authorList>
            <person name="Kojima H."/>
            <person name="Ogura Y."/>
            <person name="Yamamoto N."/>
            <person name="Togashi T."/>
            <person name="Mori H."/>
            <person name="Watanabe T."/>
            <person name="Nemoto F."/>
            <person name="Kurokawa K."/>
            <person name="Hayashi T."/>
            <person name="Fukui M."/>
        </authorList>
    </citation>
    <scope>NUCLEOTIDE SEQUENCE [LARGE SCALE GENOMIC DNA]</scope>
</reference>
<dbReference type="Proteomes" id="UP000031623">
    <property type="component" value="Chromosome"/>
</dbReference>
<dbReference type="STRING" id="40754.THII_1194"/>
<organism evidence="2 3">
    <name type="scientific">Thioploca ingrica</name>
    <dbReference type="NCBI Taxonomy" id="40754"/>
    <lineage>
        <taxon>Bacteria</taxon>
        <taxon>Pseudomonadati</taxon>
        <taxon>Pseudomonadota</taxon>
        <taxon>Gammaproteobacteria</taxon>
        <taxon>Thiotrichales</taxon>
        <taxon>Thiotrichaceae</taxon>
        <taxon>Thioploca</taxon>
    </lineage>
</organism>
<dbReference type="OrthoDB" id="5623716at2"/>
<evidence type="ECO:0000256" key="1">
    <source>
        <dbReference type="SAM" id="Coils"/>
    </source>
</evidence>
<sequence length="319" mass="37149">MSQQINLSIIEGNPVEIPEEIQRMGREALQILWQVSQQIAQQEIAKINKQSQQREIEITRQYQETLTKVERMNLDITTAYANIDSLTRENKSLQVDINRKLGELKSAADQIAFFQEKLVQQEHEIKQLSEESGRVRENAENLKKRLYEVTRQTEQDQVALKEIREESAVNIHIRERLEKNLKTAMQESEEVWKQLKREQGKAATAEALVQEMKETTKKYEVEIKLLKQEKQELKDAVEAEVKTRIDLEKRLATVAARLESQEWGYKEMITKLEKELEIVKAEASQVRNRMIKAEGALEREKKAIERLETKIIAATGTKL</sequence>
<dbReference type="EMBL" id="AP014633">
    <property type="protein sequence ID" value="BAP55491.1"/>
    <property type="molecule type" value="Genomic_DNA"/>
</dbReference>
<feature type="coiled-coil region" evidence="1">
    <location>
        <begin position="83"/>
        <end position="145"/>
    </location>
</feature>